<comment type="caution">
    <text evidence="9">The sequence shown here is derived from an EMBL/GenBank/DDBJ whole genome shotgun (WGS) entry which is preliminary data.</text>
</comment>
<accession>A0AAW6R624</accession>
<name>A0AAW6R624_GORRU</name>
<keyword evidence="3 7" id="KW-0812">Transmembrane</keyword>
<dbReference type="InterPro" id="IPR050638">
    <property type="entry name" value="AA-Vitamin_Transporters"/>
</dbReference>
<dbReference type="InterPro" id="IPR037185">
    <property type="entry name" value="EmrE-like"/>
</dbReference>
<comment type="subcellular location">
    <subcellularLocation>
        <location evidence="1">Membrane</location>
        <topology evidence="1">Multi-pass membrane protein</topology>
    </subcellularLocation>
</comment>
<dbReference type="PANTHER" id="PTHR32322">
    <property type="entry name" value="INNER MEMBRANE TRANSPORTER"/>
    <property type="match status" value="1"/>
</dbReference>
<proteinExistence type="inferred from homology"/>
<feature type="domain" description="EamA" evidence="8">
    <location>
        <begin position="145"/>
        <end position="278"/>
    </location>
</feature>
<dbReference type="PANTHER" id="PTHR32322:SF2">
    <property type="entry name" value="EAMA DOMAIN-CONTAINING PROTEIN"/>
    <property type="match status" value="1"/>
</dbReference>
<evidence type="ECO:0000256" key="6">
    <source>
        <dbReference type="SAM" id="MobiDB-lite"/>
    </source>
</evidence>
<feature type="transmembrane region" description="Helical" evidence="7">
    <location>
        <begin position="70"/>
        <end position="88"/>
    </location>
</feature>
<dbReference type="SUPFAM" id="SSF103481">
    <property type="entry name" value="Multidrug resistance efflux transporter EmrE"/>
    <property type="match status" value="2"/>
</dbReference>
<dbReference type="InterPro" id="IPR000620">
    <property type="entry name" value="EamA_dom"/>
</dbReference>
<evidence type="ECO:0000256" key="3">
    <source>
        <dbReference type="ARBA" id="ARBA00022692"/>
    </source>
</evidence>
<dbReference type="Pfam" id="PF00892">
    <property type="entry name" value="EamA"/>
    <property type="match status" value="1"/>
</dbReference>
<evidence type="ECO:0000256" key="7">
    <source>
        <dbReference type="SAM" id="Phobius"/>
    </source>
</evidence>
<feature type="transmembrane region" description="Helical" evidence="7">
    <location>
        <begin position="9"/>
        <end position="34"/>
    </location>
</feature>
<evidence type="ECO:0000256" key="1">
    <source>
        <dbReference type="ARBA" id="ARBA00004141"/>
    </source>
</evidence>
<keyword evidence="5 7" id="KW-0472">Membrane</keyword>
<feature type="transmembrane region" description="Helical" evidence="7">
    <location>
        <begin position="175"/>
        <end position="195"/>
    </location>
</feature>
<feature type="transmembrane region" description="Helical" evidence="7">
    <location>
        <begin position="121"/>
        <end position="139"/>
    </location>
</feature>
<comment type="similarity">
    <text evidence="2">Belongs to the EamA transporter family.</text>
</comment>
<keyword evidence="4 7" id="KW-1133">Transmembrane helix</keyword>
<sequence>MTDIARRDLLLPPGLMVLGATSMYLGAAVAVGLFDDVAPSAVAWLRIAGAALVLLIWVRPPRSAWQWARLRLAGCFGLITAGMNITFYEALAHLPMGTTVALEFLGPIMVAALGSRTRRDIAALVLAGLGVVLIADVRWSGTGVGVLLALAAAACWAGYIVLGKRVAARGAGVEDLATGFVIAALVTSPLAWWVAEAVREGVSPAALIGQGLVLGVASTAIPYALDQVVLRRVGRARFAILLALLPVTAAVIGLIVLGQVPRPLEAVGIAAVALAVAVRSVDPAERPMNPAERQMNPAERQMNTDEIPPS</sequence>
<feature type="transmembrane region" description="Helical" evidence="7">
    <location>
        <begin position="237"/>
        <end position="257"/>
    </location>
</feature>
<feature type="transmembrane region" description="Helical" evidence="7">
    <location>
        <begin position="207"/>
        <end position="225"/>
    </location>
</feature>
<evidence type="ECO:0000256" key="4">
    <source>
        <dbReference type="ARBA" id="ARBA00022989"/>
    </source>
</evidence>
<dbReference type="GO" id="GO:0016020">
    <property type="term" value="C:membrane"/>
    <property type="evidence" value="ECO:0007669"/>
    <property type="project" value="UniProtKB-SubCell"/>
</dbReference>
<feature type="transmembrane region" description="Helical" evidence="7">
    <location>
        <begin position="40"/>
        <end position="58"/>
    </location>
</feature>
<evidence type="ECO:0000313" key="9">
    <source>
        <dbReference type="EMBL" id="MDG6779352.1"/>
    </source>
</evidence>
<dbReference type="EMBL" id="JARUXG010000001">
    <property type="protein sequence ID" value="MDG6779352.1"/>
    <property type="molecule type" value="Genomic_DNA"/>
</dbReference>
<evidence type="ECO:0000256" key="2">
    <source>
        <dbReference type="ARBA" id="ARBA00007362"/>
    </source>
</evidence>
<gene>
    <name evidence="9" type="ORF">QBL07_00740</name>
</gene>
<evidence type="ECO:0000259" key="8">
    <source>
        <dbReference type="Pfam" id="PF00892"/>
    </source>
</evidence>
<dbReference type="RefSeq" id="WP_051989291.1">
    <property type="nucleotide sequence ID" value="NZ_CP178556.1"/>
</dbReference>
<dbReference type="AlphaFoldDB" id="A0AAW6R624"/>
<feature type="region of interest" description="Disordered" evidence="6">
    <location>
        <begin position="285"/>
        <end position="310"/>
    </location>
</feature>
<protein>
    <submittedName>
        <fullName evidence="9">EamA family transporter</fullName>
    </submittedName>
</protein>
<organism evidence="9">
    <name type="scientific">Gordonia rubripertincta</name>
    <name type="common">Rhodococcus corallinus</name>
    <dbReference type="NCBI Taxonomy" id="36822"/>
    <lineage>
        <taxon>Bacteria</taxon>
        <taxon>Bacillati</taxon>
        <taxon>Actinomycetota</taxon>
        <taxon>Actinomycetes</taxon>
        <taxon>Mycobacteriales</taxon>
        <taxon>Gordoniaceae</taxon>
        <taxon>Gordonia</taxon>
    </lineage>
</organism>
<evidence type="ECO:0000256" key="5">
    <source>
        <dbReference type="ARBA" id="ARBA00023136"/>
    </source>
</evidence>
<reference evidence="9" key="1">
    <citation type="submission" date="2023-04" db="EMBL/GenBank/DDBJ databases">
        <title>Characterization and analysis of the complete genome of Gordonia rubripertincta 112, the degrader of aromatic and aliphatic compounds.</title>
        <authorList>
            <person name="Frantsuzova E."/>
            <person name="Bogun A."/>
            <person name="Delegan Y."/>
        </authorList>
    </citation>
    <scope>NUCLEOTIDE SEQUENCE</scope>
    <source>
        <strain evidence="9">112</strain>
    </source>
</reference>
<feature type="transmembrane region" description="Helical" evidence="7">
    <location>
        <begin position="94"/>
        <end position="114"/>
    </location>
</feature>
<feature type="transmembrane region" description="Helical" evidence="7">
    <location>
        <begin position="145"/>
        <end position="163"/>
    </location>
</feature>